<dbReference type="Gene3D" id="3.40.50.300">
    <property type="entry name" value="P-loop containing nucleotide triphosphate hydrolases"/>
    <property type="match status" value="1"/>
</dbReference>
<organism evidence="1 2">
    <name type="scientific">Phyllobacterium zundukense</name>
    <dbReference type="NCBI Taxonomy" id="1867719"/>
    <lineage>
        <taxon>Bacteria</taxon>
        <taxon>Pseudomonadati</taxon>
        <taxon>Pseudomonadota</taxon>
        <taxon>Alphaproteobacteria</taxon>
        <taxon>Hyphomicrobiales</taxon>
        <taxon>Phyllobacteriaceae</taxon>
        <taxon>Phyllobacterium</taxon>
    </lineage>
</organism>
<comment type="caution">
    <text evidence="1">The sequence shown here is derived from an EMBL/GenBank/DDBJ whole genome shotgun (WGS) entry which is preliminary data.</text>
</comment>
<gene>
    <name evidence="1" type="ORF">B5P45_13835</name>
</gene>
<evidence type="ECO:0000313" key="1">
    <source>
        <dbReference type="EMBL" id="PIO44336.1"/>
    </source>
</evidence>
<name>A0A2N9VXW8_9HYPH</name>
<dbReference type="InterPro" id="IPR027417">
    <property type="entry name" value="P-loop_NTPase"/>
</dbReference>
<proteinExistence type="predicted"/>
<evidence type="ECO:0008006" key="3">
    <source>
        <dbReference type="Google" id="ProtNLM"/>
    </source>
</evidence>
<keyword evidence="2" id="KW-1185">Reference proteome</keyword>
<protein>
    <recommendedName>
        <fullName evidence="3">2-phosphoglycerate kinase</fullName>
    </recommendedName>
</protein>
<dbReference type="EMBL" id="MZMT01000033">
    <property type="protein sequence ID" value="PIO44336.1"/>
    <property type="molecule type" value="Genomic_DNA"/>
</dbReference>
<accession>A0A2N9VXW8</accession>
<dbReference type="Pfam" id="PF13238">
    <property type="entry name" value="AAA_18"/>
    <property type="match status" value="1"/>
</dbReference>
<sequence length="222" mass="24742">MGFRQRVRSLKKRIDATVRVILIGGSSNVGKSTVAQALAEKLGWRCVSTDSLAKHPGRPWRQTAAKIPDHVAEHYLSLKVNELVESIILHHRKMSPLVAELIRATAKDAGLGKLVLEGSALWPFITTGHRLKEVGAVWLTASPETLRTRIYDASGFPTANEKSRAMISRFLERTLLFDQRTAQLVREHGCRVVNVDEYKTTEALVGNIIDEANSAALRDRQR</sequence>
<evidence type="ECO:0000313" key="2">
    <source>
        <dbReference type="Proteomes" id="UP000232163"/>
    </source>
</evidence>
<dbReference type="AlphaFoldDB" id="A0A2N9VXW8"/>
<dbReference type="SUPFAM" id="SSF52540">
    <property type="entry name" value="P-loop containing nucleoside triphosphate hydrolases"/>
    <property type="match status" value="1"/>
</dbReference>
<dbReference type="Proteomes" id="UP000232163">
    <property type="component" value="Unassembled WGS sequence"/>
</dbReference>
<reference evidence="2" key="1">
    <citation type="journal article" date="2017" name="Int J Environ Stud">
        <title>Does the Miocene-Pliocene relict legume Oxytropis triphylla form nitrogen-fixing nodules with a combination of bacterial strains?</title>
        <authorList>
            <person name="Safronova V."/>
            <person name="Belimov A."/>
            <person name="Sazanova A."/>
            <person name="Kuznetsova I."/>
            <person name="Popova J."/>
            <person name="Andronov E."/>
            <person name="Verkhozina A."/>
            <person name="Tikhonovich I."/>
        </authorList>
    </citation>
    <scope>NUCLEOTIDE SEQUENCE [LARGE SCALE GENOMIC DNA]</scope>
    <source>
        <strain evidence="2">Tri-38</strain>
    </source>
</reference>